<dbReference type="InterPro" id="IPR003660">
    <property type="entry name" value="HAMP_dom"/>
</dbReference>
<feature type="domain" description="HAMP" evidence="14">
    <location>
        <begin position="180"/>
        <end position="233"/>
    </location>
</feature>
<dbReference type="EC" id="2.7.13.3" evidence="3"/>
<comment type="catalytic activity">
    <reaction evidence="1">
        <text>ATP + protein L-histidine = ADP + protein N-phospho-L-histidine.</text>
        <dbReference type="EC" id="2.7.13.3"/>
    </reaction>
</comment>
<comment type="caution">
    <text evidence="15">The sequence shown here is derived from an EMBL/GenBank/DDBJ whole genome shotgun (WGS) entry which is preliminary data.</text>
</comment>
<gene>
    <name evidence="15" type="ORF">BCF44_11548</name>
</gene>
<feature type="chain" id="PRO_5038808254" description="histidine kinase" evidence="12">
    <location>
        <begin position="19"/>
        <end position="450"/>
    </location>
</feature>
<evidence type="ECO:0000256" key="12">
    <source>
        <dbReference type="SAM" id="SignalP"/>
    </source>
</evidence>
<dbReference type="PRINTS" id="PR00344">
    <property type="entry name" value="BCTRLSENSOR"/>
</dbReference>
<evidence type="ECO:0000259" key="14">
    <source>
        <dbReference type="PROSITE" id="PS50885"/>
    </source>
</evidence>
<dbReference type="GO" id="GO:0000155">
    <property type="term" value="F:phosphorelay sensor kinase activity"/>
    <property type="evidence" value="ECO:0007669"/>
    <property type="project" value="InterPro"/>
</dbReference>
<dbReference type="InterPro" id="IPR004358">
    <property type="entry name" value="Sig_transdc_His_kin-like_C"/>
</dbReference>
<dbReference type="SUPFAM" id="SSF158472">
    <property type="entry name" value="HAMP domain-like"/>
    <property type="match status" value="1"/>
</dbReference>
<evidence type="ECO:0000313" key="16">
    <source>
        <dbReference type="Proteomes" id="UP000256269"/>
    </source>
</evidence>
<dbReference type="EMBL" id="QUNO01000015">
    <property type="protein sequence ID" value="REH37044.1"/>
    <property type="molecule type" value="Genomic_DNA"/>
</dbReference>
<keyword evidence="8 11" id="KW-1133">Transmembrane helix</keyword>
<dbReference type="InterPro" id="IPR005467">
    <property type="entry name" value="His_kinase_dom"/>
</dbReference>
<dbReference type="SUPFAM" id="SSF55874">
    <property type="entry name" value="ATPase domain of HSP90 chaperone/DNA topoisomerase II/histidine kinase"/>
    <property type="match status" value="1"/>
</dbReference>
<dbReference type="RefSeq" id="WP_116179206.1">
    <property type="nucleotide sequence ID" value="NZ_CP144375.1"/>
</dbReference>
<dbReference type="SUPFAM" id="SSF47384">
    <property type="entry name" value="Homodimeric domain of signal transducing histidine kinase"/>
    <property type="match status" value="1"/>
</dbReference>
<dbReference type="Gene3D" id="3.30.565.10">
    <property type="entry name" value="Histidine kinase-like ATPase, C-terminal domain"/>
    <property type="match status" value="1"/>
</dbReference>
<name>A0A3E0H1Y7_9PSEU</name>
<dbReference type="Gene3D" id="1.10.287.130">
    <property type="match status" value="1"/>
</dbReference>
<organism evidence="15 16">
    <name type="scientific">Kutzneria buriramensis</name>
    <dbReference type="NCBI Taxonomy" id="1045776"/>
    <lineage>
        <taxon>Bacteria</taxon>
        <taxon>Bacillati</taxon>
        <taxon>Actinomycetota</taxon>
        <taxon>Actinomycetes</taxon>
        <taxon>Pseudonocardiales</taxon>
        <taxon>Pseudonocardiaceae</taxon>
        <taxon>Kutzneria</taxon>
    </lineage>
</organism>
<keyword evidence="16" id="KW-1185">Reference proteome</keyword>
<dbReference type="PANTHER" id="PTHR45436">
    <property type="entry name" value="SENSOR HISTIDINE KINASE YKOH"/>
    <property type="match status" value="1"/>
</dbReference>
<comment type="subcellular location">
    <subcellularLocation>
        <location evidence="2">Cell membrane</location>
    </subcellularLocation>
</comment>
<dbReference type="CDD" id="cd00075">
    <property type="entry name" value="HATPase"/>
    <property type="match status" value="1"/>
</dbReference>
<proteinExistence type="predicted"/>
<feature type="signal peptide" evidence="12">
    <location>
        <begin position="1"/>
        <end position="18"/>
    </location>
</feature>
<dbReference type="GO" id="GO:0005886">
    <property type="term" value="C:plasma membrane"/>
    <property type="evidence" value="ECO:0007669"/>
    <property type="project" value="UniProtKB-SubCell"/>
</dbReference>
<protein>
    <recommendedName>
        <fullName evidence="3">histidine kinase</fullName>
        <ecNumber evidence="3">2.7.13.3</ecNumber>
    </recommendedName>
</protein>
<sequence length="450" mass="47735">MRARLLVVLLAFSVTAVAAFAWPLLTVTARERTQQLAIGRTADLDRFAGLAQQGDREQLVSEVNRYTTLYGEPVIVVNAQRQPIVAAGGISVSDAQVAPMIDAALRNQPAPTLDDVLPWSTSDVLLARPIGVGARVVGAVVMRASVQAAAADVFRGWAVIFAGAFVALIGCVLLALVVARWVLRPLAELSGGLRAVTAGEPHAHVRGREGPRELRELASSFNRMSDAVSEAAEQQRRLISDASHQLRNPLAALRLRVDSLAPRVVPDGQASYRSAVAEVERLESLLDSLLAMAHAEHTATRLAVDRDLDTCVPAVVVMERIDAWSVAASEAGVTLVTGSVDTSVEVRCPEHDLGQVLDVVLDNAIKYGGDRVEVSCGATAITVVDNGPGLSAEELPLATTRFWRPRRNGHPRGSGLGLPIAERLVTARGGRFSLQAGESGGLAVTVELPT</sequence>
<feature type="transmembrane region" description="Helical" evidence="11">
    <location>
        <begin position="157"/>
        <end position="183"/>
    </location>
</feature>
<feature type="domain" description="Histidine kinase" evidence="13">
    <location>
        <begin position="241"/>
        <end position="450"/>
    </location>
</feature>
<dbReference type="Gene3D" id="6.10.340.10">
    <property type="match status" value="1"/>
</dbReference>
<dbReference type="InterPro" id="IPR050428">
    <property type="entry name" value="TCS_sensor_his_kinase"/>
</dbReference>
<dbReference type="CDD" id="cd00082">
    <property type="entry name" value="HisKA"/>
    <property type="match status" value="1"/>
</dbReference>
<accession>A0A3E0H1Y7</accession>
<keyword evidence="4" id="KW-0597">Phosphoprotein</keyword>
<keyword evidence="7 15" id="KW-0418">Kinase</keyword>
<dbReference type="PROSITE" id="PS50109">
    <property type="entry name" value="HIS_KIN"/>
    <property type="match status" value="1"/>
</dbReference>
<dbReference type="Pfam" id="PF00672">
    <property type="entry name" value="HAMP"/>
    <property type="match status" value="1"/>
</dbReference>
<dbReference type="InterPro" id="IPR036890">
    <property type="entry name" value="HATPase_C_sf"/>
</dbReference>
<dbReference type="PANTHER" id="PTHR45436:SF5">
    <property type="entry name" value="SENSOR HISTIDINE KINASE TRCS"/>
    <property type="match status" value="1"/>
</dbReference>
<keyword evidence="12" id="KW-0732">Signal</keyword>
<evidence type="ECO:0000256" key="8">
    <source>
        <dbReference type="ARBA" id="ARBA00022989"/>
    </source>
</evidence>
<evidence type="ECO:0000256" key="3">
    <source>
        <dbReference type="ARBA" id="ARBA00012438"/>
    </source>
</evidence>
<evidence type="ECO:0000313" key="15">
    <source>
        <dbReference type="EMBL" id="REH37044.1"/>
    </source>
</evidence>
<keyword evidence="9" id="KW-0902">Two-component regulatory system</keyword>
<dbReference type="Proteomes" id="UP000256269">
    <property type="component" value="Unassembled WGS sequence"/>
</dbReference>
<keyword evidence="10 11" id="KW-0472">Membrane</keyword>
<evidence type="ECO:0000256" key="11">
    <source>
        <dbReference type="SAM" id="Phobius"/>
    </source>
</evidence>
<evidence type="ECO:0000256" key="2">
    <source>
        <dbReference type="ARBA" id="ARBA00004236"/>
    </source>
</evidence>
<dbReference type="CDD" id="cd06225">
    <property type="entry name" value="HAMP"/>
    <property type="match status" value="1"/>
</dbReference>
<evidence type="ECO:0000256" key="6">
    <source>
        <dbReference type="ARBA" id="ARBA00022692"/>
    </source>
</evidence>
<dbReference type="OrthoDB" id="9786919at2"/>
<dbReference type="Pfam" id="PF00512">
    <property type="entry name" value="HisKA"/>
    <property type="match status" value="1"/>
</dbReference>
<evidence type="ECO:0000256" key="5">
    <source>
        <dbReference type="ARBA" id="ARBA00022679"/>
    </source>
</evidence>
<keyword evidence="5" id="KW-0808">Transferase</keyword>
<dbReference type="SMART" id="SM00388">
    <property type="entry name" value="HisKA"/>
    <property type="match status" value="1"/>
</dbReference>
<dbReference type="PROSITE" id="PS50885">
    <property type="entry name" value="HAMP"/>
    <property type="match status" value="1"/>
</dbReference>
<evidence type="ECO:0000256" key="7">
    <source>
        <dbReference type="ARBA" id="ARBA00022777"/>
    </source>
</evidence>
<reference evidence="15 16" key="1">
    <citation type="submission" date="2018-08" db="EMBL/GenBank/DDBJ databases">
        <title>Genomic Encyclopedia of Archaeal and Bacterial Type Strains, Phase II (KMG-II): from individual species to whole genera.</title>
        <authorList>
            <person name="Goeker M."/>
        </authorList>
    </citation>
    <scope>NUCLEOTIDE SEQUENCE [LARGE SCALE GENOMIC DNA]</scope>
    <source>
        <strain evidence="15 16">DSM 45791</strain>
    </source>
</reference>
<dbReference type="SMART" id="SM00304">
    <property type="entry name" value="HAMP"/>
    <property type="match status" value="1"/>
</dbReference>
<dbReference type="InterPro" id="IPR003594">
    <property type="entry name" value="HATPase_dom"/>
</dbReference>
<evidence type="ECO:0000256" key="10">
    <source>
        <dbReference type="ARBA" id="ARBA00023136"/>
    </source>
</evidence>
<evidence type="ECO:0000256" key="9">
    <source>
        <dbReference type="ARBA" id="ARBA00023012"/>
    </source>
</evidence>
<evidence type="ECO:0000259" key="13">
    <source>
        <dbReference type="PROSITE" id="PS50109"/>
    </source>
</evidence>
<dbReference type="Pfam" id="PF02518">
    <property type="entry name" value="HATPase_c"/>
    <property type="match status" value="1"/>
</dbReference>
<dbReference type="SMART" id="SM00387">
    <property type="entry name" value="HATPase_c"/>
    <property type="match status" value="1"/>
</dbReference>
<dbReference type="InterPro" id="IPR036097">
    <property type="entry name" value="HisK_dim/P_sf"/>
</dbReference>
<keyword evidence="6 11" id="KW-0812">Transmembrane</keyword>
<evidence type="ECO:0000256" key="4">
    <source>
        <dbReference type="ARBA" id="ARBA00022553"/>
    </source>
</evidence>
<evidence type="ECO:0000256" key="1">
    <source>
        <dbReference type="ARBA" id="ARBA00000085"/>
    </source>
</evidence>
<dbReference type="InterPro" id="IPR003661">
    <property type="entry name" value="HisK_dim/P_dom"/>
</dbReference>
<dbReference type="AlphaFoldDB" id="A0A3E0H1Y7"/>